<keyword evidence="5 9" id="KW-0812">Transmembrane</keyword>
<keyword evidence="12" id="KW-1185">Reference proteome</keyword>
<feature type="transmembrane region" description="Helical" evidence="9">
    <location>
        <begin position="49"/>
        <end position="73"/>
    </location>
</feature>
<proteinExistence type="predicted"/>
<keyword evidence="2" id="KW-1003">Cell membrane</keyword>
<evidence type="ECO:0000256" key="7">
    <source>
        <dbReference type="ARBA" id="ARBA00023136"/>
    </source>
</evidence>
<feature type="transmembrane region" description="Helical" evidence="9">
    <location>
        <begin position="203"/>
        <end position="225"/>
    </location>
</feature>
<evidence type="ECO:0000256" key="2">
    <source>
        <dbReference type="ARBA" id="ARBA00022475"/>
    </source>
</evidence>
<sequence length="515" mass="54222">MPVKSNDLTAFIPRQTAPVRSEPPAQPWRPGPDDGPPPPEPLDAPWLRVVAWAAPMVVVAILSLIGIGTPGLWEDELQTWGMVTASWPDFRSVLAGTDAGAAPYYLLLRVWTDLAGTSDAMLRLPSALAMVGATGLVAALGVRLGGLRVGLAAGLLFAVLPTTSRYAQEARPDAFTVLAAALATLLLVRLLDRPRIGRYLGYLAALVLLGLGHVLGLLLLLAHAVIAWRLRPDGRTVAGWALTAVLAVVLVGPVVHFARRQAGGDGDWIPPVSLARVAEAPAVLFGDLLIGGALLACAFLAMSMRGRAAVATAWALLPTAGLLAVSLVVPTWLPRYLLFTLPAWVLLASLAVRRTTIARGVGVVLAIGLLGLPGHLDIRTPTGHGQGTRDIAAVMRAHAAPGDTVVYGPTEGGDQRLARDAVLRYVPPGIAPQDRLARTRPRTGGSVGARECAAGEVADCLGQPDRIWLVRKGNRDDPLAGLGAGKTGVLESGYVVMQTWRVRAFTIVLYVSKPR</sequence>
<dbReference type="InterPro" id="IPR050297">
    <property type="entry name" value="LipidA_mod_glycosyltrf_83"/>
</dbReference>
<evidence type="ECO:0000256" key="5">
    <source>
        <dbReference type="ARBA" id="ARBA00022692"/>
    </source>
</evidence>
<feature type="transmembrane region" description="Helical" evidence="9">
    <location>
        <begin position="237"/>
        <end position="258"/>
    </location>
</feature>
<feature type="transmembrane region" description="Helical" evidence="9">
    <location>
        <begin position="149"/>
        <end position="167"/>
    </location>
</feature>
<feature type="transmembrane region" description="Helical" evidence="9">
    <location>
        <begin position="308"/>
        <end position="329"/>
    </location>
</feature>
<evidence type="ECO:0000256" key="9">
    <source>
        <dbReference type="SAM" id="Phobius"/>
    </source>
</evidence>
<keyword evidence="7 9" id="KW-0472">Membrane</keyword>
<protein>
    <submittedName>
        <fullName evidence="11">Glycosyltransferase family 39 protein</fullName>
        <ecNumber evidence="11">2.4.-.-</ecNumber>
    </submittedName>
</protein>
<dbReference type="InterPro" id="IPR038731">
    <property type="entry name" value="RgtA/B/C-like"/>
</dbReference>
<dbReference type="Pfam" id="PF13231">
    <property type="entry name" value="PMT_2"/>
    <property type="match status" value="1"/>
</dbReference>
<name>A0ABV5D251_9ACTN</name>
<evidence type="ECO:0000256" key="4">
    <source>
        <dbReference type="ARBA" id="ARBA00022679"/>
    </source>
</evidence>
<evidence type="ECO:0000256" key="3">
    <source>
        <dbReference type="ARBA" id="ARBA00022676"/>
    </source>
</evidence>
<dbReference type="RefSeq" id="WP_375737144.1">
    <property type="nucleotide sequence ID" value="NZ_JBCGDC010000229.1"/>
</dbReference>
<keyword evidence="3 11" id="KW-0328">Glycosyltransferase</keyword>
<evidence type="ECO:0000256" key="6">
    <source>
        <dbReference type="ARBA" id="ARBA00022989"/>
    </source>
</evidence>
<dbReference type="Proteomes" id="UP001582793">
    <property type="component" value="Unassembled WGS sequence"/>
</dbReference>
<keyword evidence="4 11" id="KW-0808">Transferase</keyword>
<feature type="transmembrane region" description="Helical" evidence="9">
    <location>
        <begin position="174"/>
        <end position="191"/>
    </location>
</feature>
<dbReference type="PANTHER" id="PTHR33908:SF11">
    <property type="entry name" value="MEMBRANE PROTEIN"/>
    <property type="match status" value="1"/>
</dbReference>
<reference evidence="11 12" key="1">
    <citation type="submission" date="2024-04" db="EMBL/GenBank/DDBJ databases">
        <title>Polymorphospora sp. isolated from Baiyangdian Lake in Xiong'an New Area.</title>
        <authorList>
            <person name="Zhang X."/>
            <person name="Liu J."/>
        </authorList>
    </citation>
    <scope>NUCLEOTIDE SEQUENCE [LARGE SCALE GENOMIC DNA]</scope>
    <source>
        <strain evidence="11 12">2-325</strain>
    </source>
</reference>
<accession>A0ABV5D251</accession>
<dbReference type="EC" id="2.4.-.-" evidence="11"/>
<feature type="transmembrane region" description="Helical" evidence="9">
    <location>
        <begin position="278"/>
        <end position="301"/>
    </location>
</feature>
<keyword evidence="6 9" id="KW-1133">Transmembrane helix</keyword>
<feature type="compositionally biased region" description="Pro residues" evidence="8">
    <location>
        <begin position="24"/>
        <end position="42"/>
    </location>
</feature>
<organism evidence="11 12">
    <name type="scientific">Polymorphospora lycopeni</name>
    <dbReference type="NCBI Taxonomy" id="3140240"/>
    <lineage>
        <taxon>Bacteria</taxon>
        <taxon>Bacillati</taxon>
        <taxon>Actinomycetota</taxon>
        <taxon>Actinomycetes</taxon>
        <taxon>Micromonosporales</taxon>
        <taxon>Micromonosporaceae</taxon>
        <taxon>Polymorphospora</taxon>
    </lineage>
</organism>
<evidence type="ECO:0000313" key="12">
    <source>
        <dbReference type="Proteomes" id="UP001582793"/>
    </source>
</evidence>
<evidence type="ECO:0000313" key="11">
    <source>
        <dbReference type="EMBL" id="MFB6398345.1"/>
    </source>
</evidence>
<evidence type="ECO:0000259" key="10">
    <source>
        <dbReference type="Pfam" id="PF13231"/>
    </source>
</evidence>
<feature type="domain" description="Glycosyltransferase RgtA/B/C/D-like" evidence="10">
    <location>
        <begin position="106"/>
        <end position="255"/>
    </location>
</feature>
<evidence type="ECO:0000256" key="8">
    <source>
        <dbReference type="SAM" id="MobiDB-lite"/>
    </source>
</evidence>
<gene>
    <name evidence="11" type="ORF">AAFH96_35520</name>
</gene>
<dbReference type="EMBL" id="JBCGDC010000229">
    <property type="protein sequence ID" value="MFB6398345.1"/>
    <property type="molecule type" value="Genomic_DNA"/>
</dbReference>
<feature type="region of interest" description="Disordered" evidence="8">
    <location>
        <begin position="1"/>
        <end position="42"/>
    </location>
</feature>
<dbReference type="GO" id="GO:0016757">
    <property type="term" value="F:glycosyltransferase activity"/>
    <property type="evidence" value="ECO:0007669"/>
    <property type="project" value="UniProtKB-KW"/>
</dbReference>
<comment type="caution">
    <text evidence="11">The sequence shown here is derived from an EMBL/GenBank/DDBJ whole genome shotgun (WGS) entry which is preliminary data.</text>
</comment>
<comment type="subcellular location">
    <subcellularLocation>
        <location evidence="1">Cell membrane</location>
        <topology evidence="1">Multi-pass membrane protein</topology>
    </subcellularLocation>
</comment>
<dbReference type="PANTHER" id="PTHR33908">
    <property type="entry name" value="MANNOSYLTRANSFERASE YKCB-RELATED"/>
    <property type="match status" value="1"/>
</dbReference>
<evidence type="ECO:0000256" key="1">
    <source>
        <dbReference type="ARBA" id="ARBA00004651"/>
    </source>
</evidence>